<sequence>MATFATITLGCKVNTYETKRYEEGLLALGYTQVASKAYADIYIINTCAVTNTAASKSRQMIHRVKAINPAALTAVVGCYAQMESEKLIEEGVDVLIGSAHKDQLPQMIHDAYTMHRKTHVVEAIRSIRAFEALPIHRFQHQTRAYLKVQDGCNQFCTYCIIPFTRGAERSLPLQQALGIAEELVHNGHREIVLSGIHTGRYGRDIGTDLETLISALCTIEGLQRIRISSIEINEISDRLIALMEKEPKIARHLHIPLQSGSDEVLARMGRPYDTQQFEKRVEMIRSKIPDVSISTDVIVGFPMESEEAFAETLCTCKRVGFSFLHVFPYSKRSGTKAASMDGQIKGDVKKARAKALITLSEELLLAYKKQFIGKTLSVLFERVQDGIAIGHSSEYLQVGADASLVSKFCDVSITHLSKEGILIGNAKEV</sequence>
<evidence type="ECO:0000256" key="4">
    <source>
        <dbReference type="ARBA" id="ARBA00022691"/>
    </source>
</evidence>
<keyword evidence="5" id="KW-0479">Metal-binding</keyword>
<evidence type="ECO:0000259" key="9">
    <source>
        <dbReference type="PROSITE" id="PS51918"/>
    </source>
</evidence>
<dbReference type="Gene3D" id="3.80.30.20">
    <property type="entry name" value="tm_1862 like domain"/>
    <property type="match status" value="1"/>
</dbReference>
<dbReference type="Proteomes" id="UP001524435">
    <property type="component" value="Unassembled WGS sequence"/>
</dbReference>
<dbReference type="PROSITE" id="PS51449">
    <property type="entry name" value="MTTASE_N"/>
    <property type="match status" value="1"/>
</dbReference>
<dbReference type="RefSeq" id="WP_256197543.1">
    <property type="nucleotide sequence ID" value="NZ_JANGCH010000004.1"/>
</dbReference>
<dbReference type="Gene3D" id="3.40.50.12160">
    <property type="entry name" value="Methylthiotransferase, N-terminal domain"/>
    <property type="match status" value="1"/>
</dbReference>
<dbReference type="InterPro" id="IPR058240">
    <property type="entry name" value="rSAM_sf"/>
</dbReference>
<evidence type="ECO:0000313" key="10">
    <source>
        <dbReference type="EMBL" id="MCQ5121424.1"/>
    </source>
</evidence>
<evidence type="ECO:0000313" key="11">
    <source>
        <dbReference type="Proteomes" id="UP001524435"/>
    </source>
</evidence>
<dbReference type="PROSITE" id="PS51918">
    <property type="entry name" value="RADICAL_SAM"/>
    <property type="match status" value="1"/>
</dbReference>
<dbReference type="InterPro" id="IPR006638">
    <property type="entry name" value="Elp3/MiaA/NifB-like_rSAM"/>
</dbReference>
<evidence type="ECO:0000256" key="3">
    <source>
        <dbReference type="ARBA" id="ARBA00022679"/>
    </source>
</evidence>
<dbReference type="InterPro" id="IPR006467">
    <property type="entry name" value="MiaB-like_bact"/>
</dbReference>
<evidence type="ECO:0000256" key="1">
    <source>
        <dbReference type="ARBA" id="ARBA00001966"/>
    </source>
</evidence>
<keyword evidence="7" id="KW-0411">Iron-sulfur</keyword>
<comment type="cofactor">
    <cofactor evidence="1">
        <name>[4Fe-4S] cluster</name>
        <dbReference type="ChEBI" id="CHEBI:49883"/>
    </cofactor>
</comment>
<dbReference type="SMART" id="SM00729">
    <property type="entry name" value="Elp3"/>
    <property type="match status" value="1"/>
</dbReference>
<organism evidence="10 11">
    <name type="scientific">Massilicoli timonensis</name>
    <dbReference type="NCBI Taxonomy" id="2015901"/>
    <lineage>
        <taxon>Bacteria</taxon>
        <taxon>Bacillati</taxon>
        <taxon>Bacillota</taxon>
        <taxon>Erysipelotrichia</taxon>
        <taxon>Erysipelotrichales</taxon>
        <taxon>Erysipelotrichaceae</taxon>
        <taxon>Massilicoli</taxon>
    </lineage>
</organism>
<dbReference type="PANTHER" id="PTHR11918">
    <property type="entry name" value="RADICAL SAM PROTEINS"/>
    <property type="match status" value="1"/>
</dbReference>
<dbReference type="NCBIfam" id="TIGR01579">
    <property type="entry name" value="MiaB-like-C"/>
    <property type="match status" value="1"/>
</dbReference>
<dbReference type="InterPro" id="IPR023404">
    <property type="entry name" value="rSAM_horseshoe"/>
</dbReference>
<dbReference type="SFLD" id="SFLDG01061">
    <property type="entry name" value="methylthiotransferase"/>
    <property type="match status" value="1"/>
</dbReference>
<feature type="domain" description="Radical SAM core" evidence="9">
    <location>
        <begin position="138"/>
        <end position="366"/>
    </location>
</feature>
<evidence type="ECO:0000256" key="6">
    <source>
        <dbReference type="ARBA" id="ARBA00023004"/>
    </source>
</evidence>
<evidence type="ECO:0000259" key="8">
    <source>
        <dbReference type="PROSITE" id="PS51449"/>
    </source>
</evidence>
<dbReference type="InterPro" id="IPR020612">
    <property type="entry name" value="Methylthiotransferase_CS"/>
</dbReference>
<protein>
    <submittedName>
        <fullName evidence="10">tRNA (N(6)-L-threonylcarbamoyladenosine(37)-C(2))-methylthiotransferase MtaB</fullName>
    </submittedName>
</protein>
<keyword evidence="4" id="KW-0949">S-adenosyl-L-methionine</keyword>
<reference evidence="10 11" key="1">
    <citation type="submission" date="2022-06" db="EMBL/GenBank/DDBJ databases">
        <title>Isolation of gut microbiota from human fecal samples.</title>
        <authorList>
            <person name="Pamer E.G."/>
            <person name="Barat B."/>
            <person name="Waligurski E."/>
            <person name="Medina S."/>
            <person name="Paddock L."/>
            <person name="Mostad J."/>
        </authorList>
    </citation>
    <scope>NUCLEOTIDE SEQUENCE [LARGE SCALE GENOMIC DNA]</scope>
    <source>
        <strain evidence="10 11">DFI.6.1</strain>
    </source>
</reference>
<dbReference type="SFLD" id="SFLDG01082">
    <property type="entry name" value="B12-binding_domain_containing"/>
    <property type="match status" value="1"/>
</dbReference>
<dbReference type="Pfam" id="PF00919">
    <property type="entry name" value="UPF0004"/>
    <property type="match status" value="1"/>
</dbReference>
<gene>
    <name evidence="10" type="primary">mtaB</name>
    <name evidence="10" type="ORF">NE663_04025</name>
</gene>
<dbReference type="CDD" id="cd01335">
    <property type="entry name" value="Radical_SAM"/>
    <property type="match status" value="1"/>
</dbReference>
<keyword evidence="6" id="KW-0408">Iron</keyword>
<dbReference type="InterPro" id="IPR013848">
    <property type="entry name" value="Methylthiotransferase_N"/>
</dbReference>
<feature type="domain" description="MTTase N-terminal" evidence="8">
    <location>
        <begin position="2"/>
        <end position="113"/>
    </location>
</feature>
<name>A0ABT1SJN9_9FIRM</name>
<keyword evidence="3" id="KW-0808">Transferase</keyword>
<dbReference type="EMBL" id="JANGCH010000004">
    <property type="protein sequence ID" value="MCQ5121424.1"/>
    <property type="molecule type" value="Genomic_DNA"/>
</dbReference>
<dbReference type="InterPro" id="IPR005839">
    <property type="entry name" value="Methylthiotransferase"/>
</dbReference>
<keyword evidence="11" id="KW-1185">Reference proteome</keyword>
<evidence type="ECO:0000256" key="7">
    <source>
        <dbReference type="ARBA" id="ARBA00023014"/>
    </source>
</evidence>
<comment type="caution">
    <text evidence="10">The sequence shown here is derived from an EMBL/GenBank/DDBJ whole genome shotgun (WGS) entry which is preliminary data.</text>
</comment>
<dbReference type="SUPFAM" id="SSF102114">
    <property type="entry name" value="Radical SAM enzymes"/>
    <property type="match status" value="1"/>
</dbReference>
<keyword evidence="2" id="KW-0004">4Fe-4S</keyword>
<evidence type="ECO:0000256" key="2">
    <source>
        <dbReference type="ARBA" id="ARBA00022485"/>
    </source>
</evidence>
<evidence type="ECO:0000256" key="5">
    <source>
        <dbReference type="ARBA" id="ARBA00022723"/>
    </source>
</evidence>
<accession>A0ABT1SJN9</accession>
<proteinExistence type="predicted"/>
<dbReference type="PANTHER" id="PTHR11918:SF45">
    <property type="entry name" value="THREONYLCARBAMOYLADENOSINE TRNA METHYLTHIOTRANSFERASE"/>
    <property type="match status" value="1"/>
</dbReference>
<dbReference type="PROSITE" id="PS01278">
    <property type="entry name" value="MTTASE_RADICAL"/>
    <property type="match status" value="1"/>
</dbReference>
<dbReference type="InterPro" id="IPR007197">
    <property type="entry name" value="rSAM"/>
</dbReference>
<dbReference type="NCBIfam" id="TIGR00089">
    <property type="entry name" value="MiaB/RimO family radical SAM methylthiotransferase"/>
    <property type="match status" value="1"/>
</dbReference>
<dbReference type="InterPro" id="IPR038135">
    <property type="entry name" value="Methylthiotransferase_N_sf"/>
</dbReference>
<dbReference type="SFLD" id="SFLDS00029">
    <property type="entry name" value="Radical_SAM"/>
    <property type="match status" value="1"/>
</dbReference>
<dbReference type="Pfam" id="PF04055">
    <property type="entry name" value="Radical_SAM"/>
    <property type="match status" value="1"/>
</dbReference>